<feature type="transmembrane region" description="Helical" evidence="1">
    <location>
        <begin position="6"/>
        <end position="23"/>
    </location>
</feature>
<dbReference type="Proteomes" id="UP001596012">
    <property type="component" value="Unassembled WGS sequence"/>
</dbReference>
<proteinExistence type="predicted"/>
<evidence type="ECO:0000256" key="1">
    <source>
        <dbReference type="SAM" id="Phobius"/>
    </source>
</evidence>
<evidence type="ECO:0000313" key="3">
    <source>
        <dbReference type="Proteomes" id="UP001596012"/>
    </source>
</evidence>
<keyword evidence="1" id="KW-0472">Membrane</keyword>
<comment type="caution">
    <text evidence="2">The sequence shown here is derived from an EMBL/GenBank/DDBJ whole genome shotgun (WGS) entry which is preliminary data.</text>
</comment>
<organism evidence="2 3">
    <name type="scientific">Streptomyces xiangluensis</name>
    <dbReference type="NCBI Taxonomy" id="2665720"/>
    <lineage>
        <taxon>Bacteria</taxon>
        <taxon>Bacillati</taxon>
        <taxon>Actinomycetota</taxon>
        <taxon>Actinomycetes</taxon>
        <taxon>Kitasatosporales</taxon>
        <taxon>Streptomycetaceae</taxon>
        <taxon>Streptomyces</taxon>
    </lineage>
</organism>
<name>A0ABV8YE19_9ACTN</name>
<keyword evidence="1" id="KW-0812">Transmembrane</keyword>
<keyword evidence="3" id="KW-1185">Reference proteome</keyword>
<sequence>MNWGTQISTVIGAMLGIGATLLADRVRYRREQASRVQDVRRDLYTRYLTALTESSSSLRLIILRETDPKVRYQAALDAFRDSSVLTRRYEMNLQAPPAVKEKSDRAYRLLRQWRDLLDTKPDLSLTSAEYIEALDQFHEARKDLQAVMRENL</sequence>
<protein>
    <submittedName>
        <fullName evidence="2">Uncharacterized protein</fullName>
    </submittedName>
</protein>
<evidence type="ECO:0000313" key="2">
    <source>
        <dbReference type="EMBL" id="MFC4463522.1"/>
    </source>
</evidence>
<reference evidence="3" key="1">
    <citation type="journal article" date="2019" name="Int. J. Syst. Evol. Microbiol.">
        <title>The Global Catalogue of Microorganisms (GCM) 10K type strain sequencing project: providing services to taxonomists for standard genome sequencing and annotation.</title>
        <authorList>
            <consortium name="The Broad Institute Genomics Platform"/>
            <consortium name="The Broad Institute Genome Sequencing Center for Infectious Disease"/>
            <person name="Wu L."/>
            <person name="Ma J."/>
        </authorList>
    </citation>
    <scope>NUCLEOTIDE SEQUENCE [LARGE SCALE GENOMIC DNA]</scope>
    <source>
        <strain evidence="3">DT43</strain>
    </source>
</reference>
<accession>A0ABV8YE19</accession>
<gene>
    <name evidence="2" type="ORF">ACFPH6_02675</name>
</gene>
<dbReference type="EMBL" id="JBHSFG010000005">
    <property type="protein sequence ID" value="MFC4463522.1"/>
    <property type="molecule type" value="Genomic_DNA"/>
</dbReference>
<dbReference type="RefSeq" id="WP_386336818.1">
    <property type="nucleotide sequence ID" value="NZ_JBHSFG010000005.1"/>
</dbReference>
<keyword evidence="1" id="KW-1133">Transmembrane helix</keyword>